<dbReference type="InterPro" id="IPR035895">
    <property type="entry name" value="HPr-like_sf"/>
</dbReference>
<dbReference type="PANTHER" id="PTHR33705:SF2">
    <property type="entry name" value="PHOSPHOCARRIER PROTEIN NPR"/>
    <property type="match status" value="1"/>
</dbReference>
<comment type="caution">
    <text evidence="6">The sequence shown here is derived from an EMBL/GenBank/DDBJ whole genome shotgun (WGS) entry which is preliminary data.</text>
</comment>
<sequence length="95" mass="10509">MNKQIEISHQTIVLNDLGMHARPAAKIAQMAMTADKTIWLYDGNTQVDASSIIDILTLCAKKGTHIHIQAESRQDTAIIEQIKAFFDNGFGELTP</sequence>
<dbReference type="GO" id="GO:0009401">
    <property type="term" value="P:phosphoenolpyruvate-dependent sugar phosphotransferase system"/>
    <property type="evidence" value="ECO:0007669"/>
    <property type="project" value="UniProtKB-KW"/>
</dbReference>
<dbReference type="PANTHER" id="PTHR33705">
    <property type="entry name" value="PHOSPHOCARRIER PROTEIN HPR"/>
    <property type="match status" value="1"/>
</dbReference>
<feature type="domain" description="HPr" evidence="5">
    <location>
        <begin position="6"/>
        <end position="93"/>
    </location>
</feature>
<dbReference type="InterPro" id="IPR000032">
    <property type="entry name" value="HPr-like"/>
</dbReference>
<dbReference type="Gene3D" id="3.30.1340.10">
    <property type="entry name" value="HPr-like"/>
    <property type="match status" value="1"/>
</dbReference>
<comment type="similarity">
    <text evidence="2">Belongs to the HPr family.</text>
</comment>
<dbReference type="RefSeq" id="WP_006966455.1">
    <property type="nucleotide sequence ID" value="NZ_APJX01000005.1"/>
</dbReference>
<dbReference type="CDD" id="cd00367">
    <property type="entry name" value="PTS-HPr_like"/>
    <property type="match status" value="1"/>
</dbReference>
<name>S0G5B8_9BACT</name>
<dbReference type="PROSITE" id="PS00369">
    <property type="entry name" value="PTS_HPR_HIS"/>
    <property type="match status" value="1"/>
</dbReference>
<dbReference type="PROSITE" id="PS51350">
    <property type="entry name" value="PTS_HPR_DOM"/>
    <property type="match status" value="1"/>
</dbReference>
<comment type="subcellular location">
    <subcellularLocation>
        <location evidence="1">Cytoplasm</location>
    </subcellularLocation>
</comment>
<dbReference type="GO" id="GO:0005737">
    <property type="term" value="C:cytoplasm"/>
    <property type="evidence" value="ECO:0007669"/>
    <property type="project" value="UniProtKB-SubCell"/>
</dbReference>
<evidence type="ECO:0000256" key="2">
    <source>
        <dbReference type="ARBA" id="ARBA00010736"/>
    </source>
</evidence>
<dbReference type="SUPFAM" id="SSF55594">
    <property type="entry name" value="HPr-like"/>
    <property type="match status" value="1"/>
</dbReference>
<dbReference type="InterPro" id="IPR001020">
    <property type="entry name" value="PTS_HPr_His_P_site"/>
</dbReference>
<dbReference type="Pfam" id="PF00381">
    <property type="entry name" value="PTS-HPr"/>
    <property type="match status" value="1"/>
</dbReference>
<evidence type="ECO:0000256" key="4">
    <source>
        <dbReference type="ARBA" id="ARBA00022683"/>
    </source>
</evidence>
<dbReference type="InterPro" id="IPR050399">
    <property type="entry name" value="HPr"/>
</dbReference>
<keyword evidence="4" id="KW-0598">Phosphotransferase system</keyword>
<evidence type="ECO:0000256" key="1">
    <source>
        <dbReference type="ARBA" id="ARBA00004496"/>
    </source>
</evidence>
<dbReference type="EMBL" id="APJX01000005">
    <property type="protein sequence ID" value="EMS79326.1"/>
    <property type="molecule type" value="Genomic_DNA"/>
</dbReference>
<evidence type="ECO:0000259" key="5">
    <source>
        <dbReference type="PROSITE" id="PS51350"/>
    </source>
</evidence>
<evidence type="ECO:0000313" key="7">
    <source>
        <dbReference type="Proteomes" id="UP000014216"/>
    </source>
</evidence>
<dbReference type="NCBIfam" id="TIGR01003">
    <property type="entry name" value="PTS_HPr_family"/>
    <property type="match status" value="1"/>
</dbReference>
<reference evidence="6 7" key="1">
    <citation type="journal article" date="2013" name="Genome Announc.">
        <title>Draft Genome Sequence of Desulfotignum phosphitoxidans DSM 13687 Strain FiPS-3.</title>
        <authorList>
            <person name="Poehlein A."/>
            <person name="Daniel R."/>
            <person name="Simeonova D.D."/>
        </authorList>
    </citation>
    <scope>NUCLEOTIDE SEQUENCE [LARGE SCALE GENOMIC DNA]</scope>
    <source>
        <strain evidence="6 7">DSM 13687</strain>
    </source>
</reference>
<evidence type="ECO:0000256" key="3">
    <source>
        <dbReference type="ARBA" id="ARBA00022490"/>
    </source>
</evidence>
<keyword evidence="3" id="KW-0963">Cytoplasm</keyword>
<gene>
    <name evidence="6" type="ORF">Dpo_5c02520</name>
</gene>
<protein>
    <submittedName>
        <fullName evidence="6">PtsH-like, HPr family protein</fullName>
    </submittedName>
</protein>
<organism evidence="6 7">
    <name type="scientific">Desulfotignum phosphitoxidans DSM 13687</name>
    <dbReference type="NCBI Taxonomy" id="1286635"/>
    <lineage>
        <taxon>Bacteria</taxon>
        <taxon>Pseudomonadati</taxon>
        <taxon>Thermodesulfobacteriota</taxon>
        <taxon>Desulfobacteria</taxon>
        <taxon>Desulfobacterales</taxon>
        <taxon>Desulfobacteraceae</taxon>
        <taxon>Desulfotignum</taxon>
    </lineage>
</organism>
<dbReference type="PRINTS" id="PR00107">
    <property type="entry name" value="PHOSPHOCPHPR"/>
</dbReference>
<proteinExistence type="inferred from homology"/>
<accession>S0G5B8</accession>
<dbReference type="Proteomes" id="UP000014216">
    <property type="component" value="Unassembled WGS sequence"/>
</dbReference>
<dbReference type="AlphaFoldDB" id="S0G5B8"/>
<keyword evidence="7" id="KW-1185">Reference proteome</keyword>
<evidence type="ECO:0000313" key="6">
    <source>
        <dbReference type="EMBL" id="EMS79326.1"/>
    </source>
</evidence>